<feature type="transmembrane region" description="Helical" evidence="9">
    <location>
        <begin position="142"/>
        <end position="161"/>
    </location>
</feature>
<evidence type="ECO:0000313" key="11">
    <source>
        <dbReference type="Proteomes" id="UP000050863"/>
    </source>
</evidence>
<feature type="transmembrane region" description="Helical" evidence="9">
    <location>
        <begin position="191"/>
        <end position="213"/>
    </location>
</feature>
<dbReference type="GO" id="GO:0022857">
    <property type="term" value="F:transmembrane transporter activity"/>
    <property type="evidence" value="ECO:0007669"/>
    <property type="project" value="InterPro"/>
</dbReference>
<dbReference type="PANTHER" id="PTHR11795:SF445">
    <property type="entry name" value="AMINO ACID ABC TRANSPORTER PERMEASE PROTEIN"/>
    <property type="match status" value="1"/>
</dbReference>
<evidence type="ECO:0000256" key="4">
    <source>
        <dbReference type="ARBA" id="ARBA00022692"/>
    </source>
</evidence>
<feature type="transmembrane region" description="Helical" evidence="9">
    <location>
        <begin position="34"/>
        <end position="53"/>
    </location>
</feature>
<keyword evidence="5" id="KW-0029">Amino-acid transport</keyword>
<evidence type="ECO:0000256" key="3">
    <source>
        <dbReference type="ARBA" id="ARBA00022475"/>
    </source>
</evidence>
<dbReference type="STRING" id="280332.CQ12_05470"/>
<accession>A0A0R3LVL4</accession>
<proteinExistence type="inferred from homology"/>
<evidence type="ECO:0000256" key="8">
    <source>
        <dbReference type="ARBA" id="ARBA00037998"/>
    </source>
</evidence>
<dbReference type="CDD" id="cd06582">
    <property type="entry name" value="TM_PBP1_LivH_like"/>
    <property type="match status" value="1"/>
</dbReference>
<comment type="subcellular location">
    <subcellularLocation>
        <location evidence="1">Cell membrane</location>
        <topology evidence="1">Multi-pass membrane protein</topology>
    </subcellularLocation>
</comment>
<gene>
    <name evidence="10" type="ORF">CQ12_05470</name>
</gene>
<evidence type="ECO:0000256" key="6">
    <source>
        <dbReference type="ARBA" id="ARBA00022989"/>
    </source>
</evidence>
<dbReference type="InterPro" id="IPR052157">
    <property type="entry name" value="BCAA_transport_permease"/>
</dbReference>
<evidence type="ECO:0000256" key="2">
    <source>
        <dbReference type="ARBA" id="ARBA00022448"/>
    </source>
</evidence>
<feature type="transmembrane region" description="Helical" evidence="9">
    <location>
        <begin position="59"/>
        <end position="79"/>
    </location>
</feature>
<protein>
    <submittedName>
        <fullName evidence="10">Branched-chain amino acid ABC transporter permease</fullName>
    </submittedName>
</protein>
<dbReference type="OrthoDB" id="9807115at2"/>
<keyword evidence="3" id="KW-1003">Cell membrane</keyword>
<dbReference type="InterPro" id="IPR001851">
    <property type="entry name" value="ABC_transp_permease"/>
</dbReference>
<feature type="transmembrane region" description="Helical" evidence="9">
    <location>
        <begin position="6"/>
        <end position="27"/>
    </location>
</feature>
<feature type="transmembrane region" description="Helical" evidence="9">
    <location>
        <begin position="225"/>
        <end position="250"/>
    </location>
</feature>
<evidence type="ECO:0000256" key="5">
    <source>
        <dbReference type="ARBA" id="ARBA00022970"/>
    </source>
</evidence>
<name>A0A0R3LVL4_9BRAD</name>
<keyword evidence="6 9" id="KW-1133">Transmembrane helix</keyword>
<keyword evidence="11" id="KW-1185">Reference proteome</keyword>
<reference evidence="10 11" key="1">
    <citation type="submission" date="2014-03" db="EMBL/GenBank/DDBJ databases">
        <title>Bradyrhizobium valentinum sp. nov., isolated from effective nodules of Lupinus mariae-josephae, a lupine endemic of basic-lime soils in Eastern Spain.</title>
        <authorList>
            <person name="Duran D."/>
            <person name="Rey L."/>
            <person name="Navarro A."/>
            <person name="Busquets A."/>
            <person name="Imperial J."/>
            <person name="Ruiz-Argueso T."/>
        </authorList>
    </citation>
    <scope>NUCLEOTIDE SEQUENCE [LARGE SCALE GENOMIC DNA]</scope>
    <source>
        <strain evidence="10 11">PAC68</strain>
    </source>
</reference>
<organism evidence="10 11">
    <name type="scientific">Bradyrhizobium jicamae</name>
    <dbReference type="NCBI Taxonomy" id="280332"/>
    <lineage>
        <taxon>Bacteria</taxon>
        <taxon>Pseudomonadati</taxon>
        <taxon>Pseudomonadota</taxon>
        <taxon>Alphaproteobacteria</taxon>
        <taxon>Hyphomicrobiales</taxon>
        <taxon>Nitrobacteraceae</taxon>
        <taxon>Bradyrhizobium</taxon>
    </lineage>
</organism>
<keyword evidence="4 9" id="KW-0812">Transmembrane</keyword>
<dbReference type="Pfam" id="PF02653">
    <property type="entry name" value="BPD_transp_2"/>
    <property type="match status" value="1"/>
</dbReference>
<dbReference type="GO" id="GO:0005886">
    <property type="term" value="C:plasma membrane"/>
    <property type="evidence" value="ECO:0007669"/>
    <property type="project" value="UniProtKB-SubCell"/>
</dbReference>
<dbReference type="EMBL" id="LLXZ01000049">
    <property type="protein sequence ID" value="KRR11278.1"/>
    <property type="molecule type" value="Genomic_DNA"/>
</dbReference>
<evidence type="ECO:0000256" key="9">
    <source>
        <dbReference type="SAM" id="Phobius"/>
    </source>
</evidence>
<comment type="similarity">
    <text evidence="8">Belongs to the binding-protein-dependent transport system permease family. LivHM subfamily.</text>
</comment>
<keyword evidence="7 9" id="KW-0472">Membrane</keyword>
<evidence type="ECO:0000256" key="1">
    <source>
        <dbReference type="ARBA" id="ARBA00004651"/>
    </source>
</evidence>
<evidence type="ECO:0000313" key="10">
    <source>
        <dbReference type="EMBL" id="KRR11278.1"/>
    </source>
</evidence>
<keyword evidence="2" id="KW-0813">Transport</keyword>
<dbReference type="AlphaFoldDB" id="A0A0R3LVL4"/>
<feature type="transmembrane region" description="Helical" evidence="9">
    <location>
        <begin position="257"/>
        <end position="277"/>
    </location>
</feature>
<feature type="transmembrane region" description="Helical" evidence="9">
    <location>
        <begin position="99"/>
        <end position="122"/>
    </location>
</feature>
<sequence>MQILVTGLLLGGTYALIALGLTLQYGVARIMNLANGETLVAACFVAFWLFTVVEVNPLIGMLAIAPIAVALNWLIYAGLLQPLVRRARNRGMLEVDTILATFGLLFLFQGLMLLGFGGGYFSYKFLAEPFLILGDSYGLNRVVAFIAAASIAALLYLFLYFTRYGTAIRAVAVDPTSAQLVAIDVPRMAGFAFALGGALTACGGTLLSTFYTFNASMGVVFTMKALIIVIMGGVGDVRGATIAALILGVAETTVASLIDPGLTLATNYALFILVLLFRPQGILGRASA</sequence>
<evidence type="ECO:0000256" key="7">
    <source>
        <dbReference type="ARBA" id="ARBA00023136"/>
    </source>
</evidence>
<dbReference type="RefSeq" id="WP_057834775.1">
    <property type="nucleotide sequence ID" value="NZ_LLXZ01000049.1"/>
</dbReference>
<comment type="caution">
    <text evidence="10">The sequence shown here is derived from an EMBL/GenBank/DDBJ whole genome shotgun (WGS) entry which is preliminary data.</text>
</comment>
<dbReference type="Proteomes" id="UP000050863">
    <property type="component" value="Unassembled WGS sequence"/>
</dbReference>
<dbReference type="PANTHER" id="PTHR11795">
    <property type="entry name" value="BRANCHED-CHAIN AMINO ACID TRANSPORT SYSTEM PERMEASE PROTEIN LIVH"/>
    <property type="match status" value="1"/>
</dbReference>
<dbReference type="GO" id="GO:0006865">
    <property type="term" value="P:amino acid transport"/>
    <property type="evidence" value="ECO:0007669"/>
    <property type="project" value="UniProtKB-KW"/>
</dbReference>